<dbReference type="Proteomes" id="UP000198882">
    <property type="component" value="Unassembled WGS sequence"/>
</dbReference>
<evidence type="ECO:0008006" key="4">
    <source>
        <dbReference type="Google" id="ProtNLM"/>
    </source>
</evidence>
<dbReference type="STRING" id="1095776.SAMN04515672_1453"/>
<feature type="compositionally biased region" description="Basic and acidic residues" evidence="1">
    <location>
        <begin position="258"/>
        <end position="279"/>
    </location>
</feature>
<reference evidence="3" key="1">
    <citation type="submission" date="2016-10" db="EMBL/GenBank/DDBJ databases">
        <authorList>
            <person name="Varghese N."/>
            <person name="Submissions S."/>
        </authorList>
    </citation>
    <scope>NUCLEOTIDE SEQUENCE [LARGE SCALE GENOMIC DNA]</scope>
    <source>
        <strain evidence="3">B4,CECT 8067,JCM 17497</strain>
    </source>
</reference>
<accession>A0A1G8VQJ0</accession>
<evidence type="ECO:0000313" key="3">
    <source>
        <dbReference type="Proteomes" id="UP000198882"/>
    </source>
</evidence>
<feature type="region of interest" description="Disordered" evidence="1">
    <location>
        <begin position="249"/>
        <end position="279"/>
    </location>
</feature>
<evidence type="ECO:0000256" key="1">
    <source>
        <dbReference type="SAM" id="MobiDB-lite"/>
    </source>
</evidence>
<organism evidence="2 3">
    <name type="scientific">Natronorubrum texcoconense</name>
    <dbReference type="NCBI Taxonomy" id="1095776"/>
    <lineage>
        <taxon>Archaea</taxon>
        <taxon>Methanobacteriati</taxon>
        <taxon>Methanobacteriota</taxon>
        <taxon>Stenosarchaea group</taxon>
        <taxon>Halobacteria</taxon>
        <taxon>Halobacteriales</taxon>
        <taxon>Natrialbaceae</taxon>
        <taxon>Natronorubrum</taxon>
    </lineage>
</organism>
<evidence type="ECO:0000313" key="2">
    <source>
        <dbReference type="EMBL" id="SDJ68224.1"/>
    </source>
</evidence>
<gene>
    <name evidence="2" type="ORF">SAMN04515672_1453</name>
</gene>
<proteinExistence type="predicted"/>
<sequence length="279" mass="33191">MELRYLTKRARLIYREEGIFSLVSSLWRFTELTLIDRIEYFRYKQRIKRMHPSYWRYTHLPDPFKIIFVDPNSVNHFSPTSGLEKWSSSGTVKSGNWDVNNEEFDETYDLFRAFQKHFQDKIPWENTDFYDRVADQIEKGNPKWGCHSINDLDNRCERLDRLYNNIKSNGYKSKHEVISEGFDNIDEPFVIKNTCLEKYDEVAVDISRDGSLLFVDGRNRLAIAKILNVESIPVRVVVRHGKWQEKRDQFGNGEFLPTDERNHPDLMDLADTHRDKNNE</sequence>
<protein>
    <recommendedName>
        <fullName evidence="4">ParB-like nuclease domain-containing protein</fullName>
    </recommendedName>
</protein>
<name>A0A1G8VQJ0_9EURY</name>
<keyword evidence="3" id="KW-1185">Reference proteome</keyword>
<dbReference type="OrthoDB" id="197906at2157"/>
<dbReference type="AlphaFoldDB" id="A0A1G8VQJ0"/>
<dbReference type="RefSeq" id="WP_139171280.1">
    <property type="nucleotide sequence ID" value="NZ_FNFE01000001.1"/>
</dbReference>
<dbReference type="EMBL" id="FNFE01000001">
    <property type="protein sequence ID" value="SDJ68224.1"/>
    <property type="molecule type" value="Genomic_DNA"/>
</dbReference>